<dbReference type="EMBL" id="CAKMRJ010000001">
    <property type="protein sequence ID" value="CAH1414778.1"/>
    <property type="molecule type" value="Genomic_DNA"/>
</dbReference>
<proteinExistence type="predicted"/>
<gene>
    <name evidence="2" type="ORF">LVIROSA_LOCUS2671</name>
</gene>
<feature type="region of interest" description="Disordered" evidence="1">
    <location>
        <begin position="64"/>
        <end position="104"/>
    </location>
</feature>
<evidence type="ECO:0000313" key="3">
    <source>
        <dbReference type="Proteomes" id="UP001157418"/>
    </source>
</evidence>
<reference evidence="2 3" key="1">
    <citation type="submission" date="2022-01" db="EMBL/GenBank/DDBJ databases">
        <authorList>
            <person name="Xiong W."/>
            <person name="Schranz E."/>
        </authorList>
    </citation>
    <scope>NUCLEOTIDE SEQUENCE [LARGE SCALE GENOMIC DNA]</scope>
</reference>
<accession>A0AAU9M1F2</accession>
<sequence>MKNREIIQELFGISGSLRVITTKYGNKKKQIATATGPCGNNRDYIFFLEKAIFDIGGGLDKPNEWGFDTTQQATQTKHDEEDDDEETDLPKDNSEKTTRPQGRYKRREIGKLVNAYSAQDLEASDISKCVLMRAASQVHRGQYSTSFVDGFFYDKFNIRHNIVELLEYQNAWKQIQATTTLWRHFWGRSGIHFVRDITLLRYFLESFLTQPGIVAEKSMFCLCDGSFSNICSTSSSKPTTNI</sequence>
<dbReference type="AlphaFoldDB" id="A0AAU9M1F2"/>
<organism evidence="2 3">
    <name type="scientific">Lactuca virosa</name>
    <dbReference type="NCBI Taxonomy" id="75947"/>
    <lineage>
        <taxon>Eukaryota</taxon>
        <taxon>Viridiplantae</taxon>
        <taxon>Streptophyta</taxon>
        <taxon>Embryophyta</taxon>
        <taxon>Tracheophyta</taxon>
        <taxon>Spermatophyta</taxon>
        <taxon>Magnoliopsida</taxon>
        <taxon>eudicotyledons</taxon>
        <taxon>Gunneridae</taxon>
        <taxon>Pentapetalae</taxon>
        <taxon>asterids</taxon>
        <taxon>campanulids</taxon>
        <taxon>Asterales</taxon>
        <taxon>Asteraceae</taxon>
        <taxon>Cichorioideae</taxon>
        <taxon>Cichorieae</taxon>
        <taxon>Lactucinae</taxon>
        <taxon>Lactuca</taxon>
    </lineage>
</organism>
<evidence type="ECO:0000313" key="2">
    <source>
        <dbReference type="EMBL" id="CAH1414778.1"/>
    </source>
</evidence>
<evidence type="ECO:0000256" key="1">
    <source>
        <dbReference type="SAM" id="MobiDB-lite"/>
    </source>
</evidence>
<comment type="caution">
    <text evidence="2">The sequence shown here is derived from an EMBL/GenBank/DDBJ whole genome shotgun (WGS) entry which is preliminary data.</text>
</comment>
<protein>
    <submittedName>
        <fullName evidence="2">Uncharacterized protein</fullName>
    </submittedName>
</protein>
<keyword evidence="3" id="KW-1185">Reference proteome</keyword>
<dbReference type="Proteomes" id="UP001157418">
    <property type="component" value="Unassembled WGS sequence"/>
</dbReference>
<name>A0AAU9M1F2_9ASTR</name>
<feature type="compositionally biased region" description="Basic and acidic residues" evidence="1">
    <location>
        <begin position="88"/>
        <end position="98"/>
    </location>
</feature>